<keyword evidence="1" id="KW-0812">Transmembrane</keyword>
<keyword evidence="3" id="KW-1185">Reference proteome</keyword>
<sequence length="146" mass="16587">MTVQILTAPPAVEPARPTRDLWTAVRRGLMCRCPACGEGRLFTSYLKVAPSCERCGEEMHHHRADDAPPYLTIMVVGHVIVPMLMWLELAYEPALWIHFVLWLPLTLAMSLLLLPPLKGVVVGYQWAMRMHGFDELSDEYQQGRTT</sequence>
<feature type="transmembrane region" description="Helical" evidence="1">
    <location>
        <begin position="69"/>
        <end position="87"/>
    </location>
</feature>
<keyword evidence="1" id="KW-0472">Membrane</keyword>
<comment type="caution">
    <text evidence="2">The sequence shown here is derived from an EMBL/GenBank/DDBJ whole genome shotgun (WGS) entry which is preliminary data.</text>
</comment>
<accession>A0A2T4Z620</accession>
<evidence type="ECO:0000256" key="1">
    <source>
        <dbReference type="SAM" id="Phobius"/>
    </source>
</evidence>
<protein>
    <submittedName>
        <fullName evidence="2">Uncharacterized protein (DUF983 family)</fullName>
    </submittedName>
</protein>
<gene>
    <name evidence="2" type="ORF">C8P69_104377</name>
</gene>
<dbReference type="RefSeq" id="WP_108177244.1">
    <property type="nucleotide sequence ID" value="NZ_PZZL01000004.1"/>
</dbReference>
<dbReference type="EMBL" id="PZZL01000004">
    <property type="protein sequence ID" value="PTM57326.1"/>
    <property type="molecule type" value="Genomic_DNA"/>
</dbReference>
<dbReference type="InterPro" id="IPR009325">
    <property type="entry name" value="DUF983"/>
</dbReference>
<keyword evidence="1" id="KW-1133">Transmembrane helix</keyword>
<dbReference type="Pfam" id="PF06170">
    <property type="entry name" value="DUF983"/>
    <property type="match status" value="1"/>
</dbReference>
<dbReference type="OrthoDB" id="9799456at2"/>
<dbReference type="Proteomes" id="UP000241808">
    <property type="component" value="Unassembled WGS sequence"/>
</dbReference>
<dbReference type="AlphaFoldDB" id="A0A2T4Z620"/>
<evidence type="ECO:0000313" key="2">
    <source>
        <dbReference type="EMBL" id="PTM57326.1"/>
    </source>
</evidence>
<organism evidence="2 3">
    <name type="scientific">Phreatobacter oligotrophus</name>
    <dbReference type="NCBI Taxonomy" id="1122261"/>
    <lineage>
        <taxon>Bacteria</taxon>
        <taxon>Pseudomonadati</taxon>
        <taxon>Pseudomonadota</taxon>
        <taxon>Alphaproteobacteria</taxon>
        <taxon>Hyphomicrobiales</taxon>
        <taxon>Phreatobacteraceae</taxon>
        <taxon>Phreatobacter</taxon>
    </lineage>
</organism>
<evidence type="ECO:0000313" key="3">
    <source>
        <dbReference type="Proteomes" id="UP000241808"/>
    </source>
</evidence>
<reference evidence="2 3" key="1">
    <citation type="submission" date="2018-04" db="EMBL/GenBank/DDBJ databases">
        <title>Genomic Encyclopedia of Archaeal and Bacterial Type Strains, Phase II (KMG-II): from individual species to whole genera.</title>
        <authorList>
            <person name="Goeker M."/>
        </authorList>
    </citation>
    <scope>NUCLEOTIDE SEQUENCE [LARGE SCALE GENOMIC DNA]</scope>
    <source>
        <strain evidence="2 3">DSM 25521</strain>
    </source>
</reference>
<name>A0A2T4Z620_9HYPH</name>
<proteinExistence type="predicted"/>
<dbReference type="NCBIfam" id="NF004633">
    <property type="entry name" value="PRK05978.1"/>
    <property type="match status" value="1"/>
</dbReference>
<feature type="transmembrane region" description="Helical" evidence="1">
    <location>
        <begin position="93"/>
        <end position="114"/>
    </location>
</feature>